<dbReference type="Proteomes" id="UP000694287">
    <property type="component" value="Unassembled WGS sequence"/>
</dbReference>
<proteinExistence type="predicted"/>
<sequence>MKVTFTRTGERGYAVTAVRPVGDRVRMDPAPGFHTHVPHDLVHFVVERHFGLRDGIFGSLVAGGDAGTFRPVDEPYTKKWGRRNARRTDGVDMQRSEKLARVAQAAWEIRHAAGPVPPGVRAWTDQAGADVDPAALAAVVDLLDEVAVDWHALPVGGSLVLEWP</sequence>
<organism evidence="1 2">
    <name type="scientific">Pseudonocardia abyssalis</name>
    <dbReference type="NCBI Taxonomy" id="2792008"/>
    <lineage>
        <taxon>Bacteria</taxon>
        <taxon>Bacillati</taxon>
        <taxon>Actinomycetota</taxon>
        <taxon>Actinomycetes</taxon>
        <taxon>Pseudonocardiales</taxon>
        <taxon>Pseudonocardiaceae</taxon>
        <taxon>Pseudonocardia</taxon>
    </lineage>
</organism>
<accession>A0ABS6UTQ4</accession>
<protein>
    <submittedName>
        <fullName evidence="1">Uncharacterized protein</fullName>
    </submittedName>
</protein>
<keyword evidence="2" id="KW-1185">Reference proteome</keyword>
<evidence type="ECO:0000313" key="1">
    <source>
        <dbReference type="EMBL" id="MBW0135631.1"/>
    </source>
</evidence>
<comment type="caution">
    <text evidence="1">The sequence shown here is derived from an EMBL/GenBank/DDBJ whole genome shotgun (WGS) entry which is preliminary data.</text>
</comment>
<reference evidence="1 2" key="1">
    <citation type="submission" date="2020-11" db="EMBL/GenBank/DDBJ databases">
        <title>Pseudonocardia abyssalis sp. nov. and Pseudonocardia oceani sp. nov., description and phylogenomic analysis of two novel actinomycetes isolated from the deep Southern Ocean.</title>
        <authorList>
            <person name="Parra J."/>
        </authorList>
    </citation>
    <scope>NUCLEOTIDE SEQUENCE [LARGE SCALE GENOMIC DNA]</scope>
    <source>
        <strain evidence="1 2">KRD-168</strain>
    </source>
</reference>
<dbReference type="RefSeq" id="WP_218605286.1">
    <property type="nucleotide sequence ID" value="NZ_JADQDJ010000328.1"/>
</dbReference>
<name>A0ABS6UTQ4_9PSEU</name>
<gene>
    <name evidence="1" type="ORF">I4I81_15375</name>
</gene>
<dbReference type="EMBL" id="JADQDK010000001">
    <property type="protein sequence ID" value="MBW0135631.1"/>
    <property type="molecule type" value="Genomic_DNA"/>
</dbReference>
<evidence type="ECO:0000313" key="2">
    <source>
        <dbReference type="Proteomes" id="UP000694287"/>
    </source>
</evidence>